<evidence type="ECO:0000256" key="1">
    <source>
        <dbReference type="ARBA" id="ARBA00005405"/>
    </source>
</evidence>
<accession>A0A251UXJ8</accession>
<evidence type="ECO:0008006" key="11">
    <source>
        <dbReference type="Google" id="ProtNLM"/>
    </source>
</evidence>
<reference evidence="9" key="2">
    <citation type="submission" date="2017-02" db="EMBL/GenBank/DDBJ databases">
        <title>Sunflower complete genome.</title>
        <authorList>
            <person name="Langlade N."/>
            <person name="Munos S."/>
        </authorList>
    </citation>
    <scope>NUCLEOTIDE SEQUENCE [LARGE SCALE GENOMIC DNA]</scope>
    <source>
        <tissue evidence="9">Leaves</tissue>
    </source>
</reference>
<evidence type="ECO:0000256" key="7">
    <source>
        <dbReference type="SAM" id="MobiDB-lite"/>
    </source>
</evidence>
<sequence>MASRDYHTRDTSKPKRDSDSHSRRALESPPRHRLSDDRVAVHHRDVQTLLVDNQRLAATHVALKQELGVALQDLRHLSGVAGKVKAERAAEVREVFEKAVKMEAEVRVVDELRGELVKVGGDVKKLGVENKEFVEKVRETNGEIMKERAKQQEFEMVKGDIEGMKQEIQKGRAAIEYEKKVYESNLEQSEAMEKSRVSMAHEIEKLQADLANAHKKAMAAAAAAATNTPGYAAGYGNHDVGYGANAAYSGPYVAHQVPGGVNPQYVSQGPYDMQHHMVNPHYVPGPVPHGPYDMQHPNAQG</sequence>
<dbReference type="GO" id="GO:0009908">
    <property type="term" value="P:flower development"/>
    <property type="evidence" value="ECO:0007669"/>
    <property type="project" value="UniProtKB-KW"/>
</dbReference>
<evidence type="ECO:0000256" key="4">
    <source>
        <dbReference type="ARBA" id="ARBA00023054"/>
    </source>
</evidence>
<evidence type="ECO:0000256" key="2">
    <source>
        <dbReference type="ARBA" id="ARBA00022473"/>
    </source>
</evidence>
<organism evidence="9 10">
    <name type="scientific">Helianthus annuus</name>
    <name type="common">Common sunflower</name>
    <dbReference type="NCBI Taxonomy" id="4232"/>
    <lineage>
        <taxon>Eukaryota</taxon>
        <taxon>Viridiplantae</taxon>
        <taxon>Streptophyta</taxon>
        <taxon>Embryophyta</taxon>
        <taxon>Tracheophyta</taxon>
        <taxon>Spermatophyta</taxon>
        <taxon>Magnoliopsida</taxon>
        <taxon>eudicotyledons</taxon>
        <taxon>Gunneridae</taxon>
        <taxon>Pentapetalae</taxon>
        <taxon>asterids</taxon>
        <taxon>campanulids</taxon>
        <taxon>Asterales</taxon>
        <taxon>Asteraceae</taxon>
        <taxon>Asteroideae</taxon>
        <taxon>Heliantheae alliance</taxon>
        <taxon>Heliantheae</taxon>
        <taxon>Helianthus</taxon>
    </lineage>
</organism>
<evidence type="ECO:0000313" key="8">
    <source>
        <dbReference type="EMBL" id="KAF5809691.1"/>
    </source>
</evidence>
<dbReference type="PANTHER" id="PTHR33405:SF17">
    <property type="entry name" value="PROTEIN FLC EXPRESSOR"/>
    <property type="match status" value="1"/>
</dbReference>
<dbReference type="FunCoup" id="A0A251UXJ8">
    <property type="interactions" value="350"/>
</dbReference>
<dbReference type="OMA" id="GPYDMQH"/>
<evidence type="ECO:0000256" key="3">
    <source>
        <dbReference type="ARBA" id="ARBA00022782"/>
    </source>
</evidence>
<evidence type="ECO:0000313" key="9">
    <source>
        <dbReference type="EMBL" id="OTG27779.1"/>
    </source>
</evidence>
<evidence type="ECO:0000256" key="5">
    <source>
        <dbReference type="ARBA" id="ARBA00023089"/>
    </source>
</evidence>
<keyword evidence="5" id="KW-0287">Flowering</keyword>
<evidence type="ECO:0000256" key="6">
    <source>
        <dbReference type="SAM" id="Coils"/>
    </source>
</evidence>
<proteinExistence type="inferred from homology"/>
<dbReference type="EMBL" id="CM007893">
    <property type="protein sequence ID" value="OTG27779.1"/>
    <property type="molecule type" value="Genomic_DNA"/>
</dbReference>
<evidence type="ECO:0000313" key="10">
    <source>
        <dbReference type="Proteomes" id="UP000215914"/>
    </source>
</evidence>
<dbReference type="Gramene" id="mRNA:HanXRQr2_Chr04g0160231">
    <property type="protein sequence ID" value="mRNA:HanXRQr2_Chr04g0160231"/>
    <property type="gene ID" value="HanXRQr2_Chr04g0160231"/>
</dbReference>
<protein>
    <recommendedName>
        <fullName evidence="11">Protein FLC EXPRESSOR</fullName>
    </recommendedName>
</protein>
<reference evidence="8 10" key="1">
    <citation type="journal article" date="2017" name="Nature">
        <title>The sunflower genome provides insights into oil metabolism, flowering and Asterid evolution.</title>
        <authorList>
            <person name="Badouin H."/>
            <person name="Gouzy J."/>
            <person name="Grassa C.J."/>
            <person name="Murat F."/>
            <person name="Staton S.E."/>
            <person name="Cottret L."/>
            <person name="Lelandais-Briere C."/>
            <person name="Owens G.L."/>
            <person name="Carrere S."/>
            <person name="Mayjonade B."/>
            <person name="Legrand L."/>
            <person name="Gill N."/>
            <person name="Kane N.C."/>
            <person name="Bowers J.E."/>
            <person name="Hubner S."/>
            <person name="Bellec A."/>
            <person name="Berard A."/>
            <person name="Berges H."/>
            <person name="Blanchet N."/>
            <person name="Boniface M.C."/>
            <person name="Brunel D."/>
            <person name="Catrice O."/>
            <person name="Chaidir N."/>
            <person name="Claudel C."/>
            <person name="Donnadieu C."/>
            <person name="Faraut T."/>
            <person name="Fievet G."/>
            <person name="Helmstetter N."/>
            <person name="King M."/>
            <person name="Knapp S.J."/>
            <person name="Lai Z."/>
            <person name="Le Paslier M.C."/>
            <person name="Lippi Y."/>
            <person name="Lorenzon L."/>
            <person name="Mandel J.R."/>
            <person name="Marage G."/>
            <person name="Marchand G."/>
            <person name="Marquand E."/>
            <person name="Bret-Mestries E."/>
            <person name="Morien E."/>
            <person name="Nambeesan S."/>
            <person name="Nguyen T."/>
            <person name="Pegot-Espagnet P."/>
            <person name="Pouilly N."/>
            <person name="Raftis F."/>
            <person name="Sallet E."/>
            <person name="Schiex T."/>
            <person name="Thomas J."/>
            <person name="Vandecasteele C."/>
            <person name="Vares D."/>
            <person name="Vear F."/>
            <person name="Vautrin S."/>
            <person name="Crespi M."/>
            <person name="Mangin B."/>
            <person name="Burke J.M."/>
            <person name="Salse J."/>
            <person name="Munos S."/>
            <person name="Vincourt P."/>
            <person name="Rieseberg L.H."/>
            <person name="Langlade N.B."/>
        </authorList>
    </citation>
    <scope>NUCLEOTIDE SEQUENCE [LARGE SCALE GENOMIC DNA]</scope>
    <source>
        <strain evidence="10">cv. SF193</strain>
        <tissue evidence="8">Leaves</tissue>
    </source>
</reference>
<reference evidence="8" key="3">
    <citation type="submission" date="2020-06" db="EMBL/GenBank/DDBJ databases">
        <title>Helianthus annuus Genome sequencing and assembly Release 2.</title>
        <authorList>
            <person name="Gouzy J."/>
            <person name="Langlade N."/>
            <person name="Munos S."/>
        </authorList>
    </citation>
    <scope>NUCLEOTIDE SEQUENCE</scope>
    <source>
        <tissue evidence="8">Leaves</tissue>
    </source>
</reference>
<dbReference type="STRING" id="4232.A0A251UXJ8"/>
<dbReference type="Proteomes" id="UP000215914">
    <property type="component" value="Chromosome 4"/>
</dbReference>
<dbReference type="OrthoDB" id="1928946at2759"/>
<dbReference type="InterPro" id="IPR040353">
    <property type="entry name" value="FLX/FLX-like"/>
</dbReference>
<keyword evidence="10" id="KW-1185">Reference proteome</keyword>
<dbReference type="AlphaFoldDB" id="A0A251UXJ8"/>
<keyword evidence="3" id="KW-0221">Differentiation</keyword>
<dbReference type="PANTHER" id="PTHR33405">
    <property type="entry name" value="PROTEIN FLX-LIKE 2"/>
    <property type="match status" value="1"/>
</dbReference>
<dbReference type="GO" id="GO:0030154">
    <property type="term" value="P:cell differentiation"/>
    <property type="evidence" value="ECO:0007669"/>
    <property type="project" value="UniProtKB-KW"/>
</dbReference>
<keyword evidence="2" id="KW-0217">Developmental protein</keyword>
<keyword evidence="4 6" id="KW-0175">Coiled coil</keyword>
<feature type="coiled-coil region" evidence="6">
    <location>
        <begin position="196"/>
        <end position="223"/>
    </location>
</feature>
<dbReference type="EMBL" id="MNCJ02000319">
    <property type="protein sequence ID" value="KAF5809691.1"/>
    <property type="molecule type" value="Genomic_DNA"/>
</dbReference>
<gene>
    <name evidence="9" type="ORF">HannXRQ_Chr04g0103751</name>
    <name evidence="8" type="ORF">HanXRQr2_Chr04g0160231</name>
</gene>
<feature type="region of interest" description="Disordered" evidence="7">
    <location>
        <begin position="1"/>
        <end position="38"/>
    </location>
</feature>
<dbReference type="InParanoid" id="A0A251UXJ8"/>
<comment type="similarity">
    <text evidence="1">Belongs to the FLX family.</text>
</comment>
<name>A0A251UXJ8_HELAN</name>